<dbReference type="PANTHER" id="PTHR42884:SF14">
    <property type="entry name" value="NEUROENDOCRINE CONVERTASE 1"/>
    <property type="match status" value="1"/>
</dbReference>
<dbReference type="Pfam" id="PF00082">
    <property type="entry name" value="Peptidase_S8"/>
    <property type="match status" value="1"/>
</dbReference>
<gene>
    <name evidence="6" type="ORF">KIH39_18955</name>
</gene>
<evidence type="ECO:0000256" key="4">
    <source>
        <dbReference type="ARBA" id="ARBA00022825"/>
    </source>
</evidence>
<dbReference type="PANTHER" id="PTHR42884">
    <property type="entry name" value="PROPROTEIN CONVERTASE SUBTILISIN/KEXIN-RELATED"/>
    <property type="match status" value="1"/>
</dbReference>
<name>A0A8E6B382_9BACT</name>
<keyword evidence="2" id="KW-0732">Signal</keyword>
<dbReference type="EMBL" id="CP074694">
    <property type="protein sequence ID" value="QVL30916.1"/>
    <property type="molecule type" value="Genomic_DNA"/>
</dbReference>
<proteinExistence type="predicted"/>
<dbReference type="Proteomes" id="UP000676194">
    <property type="component" value="Chromosome"/>
</dbReference>
<dbReference type="Pfam" id="PF13517">
    <property type="entry name" value="FG-GAP_3"/>
    <property type="match status" value="1"/>
</dbReference>
<dbReference type="KEGG" id="tsph:KIH39_18955"/>
<keyword evidence="4" id="KW-0720">Serine protease</keyword>
<sequence>MFNTLRSWIRPDSVNRKPNPSMQKHATVRLETLEDRIVLSQYPNISPALETIYDAYVASGATTFTPTSAQSSQFLFDSSGDVKVTVKIPSTSSSALASMMSSLSALGFTTVTSSASAGEIVGMLPMKSVAKAASLAGSPAIQINYRPILKSVGAWPNSADQVLKGDILQNTFGLTGKGLTIGIISDSINQVGNGIADSVATGDLPNNVVVLQDGPAGSTDEGRAMAEEVHDIAPDAQIVFHAVGSSDLEFADAVNSLAAYGCNVIVDDVSTSDEPWFQDPLVAQAIQNAYTTKNVTYFSAAGNYGDSGWQSDFRGSLDTAPSPTYANLTGTWHVFDKTTVGGIEQDNILQEVEIPALSSVNIEFQFDDPTYGAAVTRNVNFYLFNNTVTATLASGTANNVALNSPTQMITYTNSGQTPVFGFIGIYMASGYDIGKFRYVDLADNLVILGGLPGVNDYTNPAPNSGIATTTGDHVISNDVLAIGATEENNPNVYTKVDYSSYGGGWRSFDDSGNRLTTPVQQHGIDLMAESGITTSLSGFRPFHGTSAAAPNAAAIALQILQYNPKLSNTQLVNLMESTAQPLNNPSPTYYDGLFNNPSGVNAANFNEYAGYGLVNGASAILALDGGVLNVVGGRNGTAPDNFQISVSTDPRFVNNVQIILNGQILGNVLRDQFLKQINFVSGIGNSSLTVNTSNGPVNTTFNVNYIGGRGTNTIDTVGTGTFTLQSGKLLAGTNAPITLSGVTVANLTGGNSATTFNVSNWVGTANLLGNSGNDTFNIQLSGGADTININDSKTTGTNKLNLTGSAGNDNLTLGITSGGTAGQIRNGGYESVSYGNLQSVNINGAGGQNALAISDTSSVGYGNANNLLGGYVYAPIDGSSGRITNGTVNSSVSFTNINSGLSFNGDANNSGKKDTLTVVGITSTGQAKTQFNETTAANGSTTFNISATGVSMNNKTLGNLRSISLANLTNLFVEGGNQPVGSGDVFNATPSLSTNIFVDGNLPSTGVGDTLNVNTTGTRTTVTNIQNPNLGPLGQSRIYQSLDGGSVGYQNIETVGGTSYQDSIYVTTTPYGPGVSSSVNVYDARTGSLRFSFTPFPGFNGPLKVAVGDINGDGIQDVVVVPGAGGPPHVVVYDGQTHQVTRSFYAFSPSFTSGISLAAGDINGDGRADIIVAVDGPGAGPHVEVFDGASNALIRSFYAYSPSFQGGVSLAAADISGNGYDDIITGAGPGAIGPLVNVFDGQSNSLVRTFYAFAPGFMGGINVAAGDVANDGSNDIIVTPLAGAGPHVIVYDANSLTVMASFYYNPTFSPNTYQPQVSNAPVNVAVVDVSPAGGGNRELMLSRGFGSKPQVSFYSINPLASISDLTLANMTFGGGVFIAASSNS</sequence>
<dbReference type="GO" id="GO:0016485">
    <property type="term" value="P:protein processing"/>
    <property type="evidence" value="ECO:0007669"/>
    <property type="project" value="TreeGrafter"/>
</dbReference>
<dbReference type="PROSITE" id="PS00138">
    <property type="entry name" value="SUBTILASE_SER"/>
    <property type="match status" value="1"/>
</dbReference>
<accession>A0A8E6B382</accession>
<dbReference type="InterPro" id="IPR023828">
    <property type="entry name" value="Peptidase_S8_Ser-AS"/>
</dbReference>
<dbReference type="InterPro" id="IPR013517">
    <property type="entry name" value="FG-GAP"/>
</dbReference>
<dbReference type="Gene3D" id="2.130.10.130">
    <property type="entry name" value="Integrin alpha, N-terminal"/>
    <property type="match status" value="1"/>
</dbReference>
<dbReference type="RefSeq" id="WP_213494798.1">
    <property type="nucleotide sequence ID" value="NZ_CP074694.1"/>
</dbReference>
<evidence type="ECO:0000259" key="5">
    <source>
        <dbReference type="Pfam" id="PF00082"/>
    </source>
</evidence>
<keyword evidence="7" id="KW-1185">Reference proteome</keyword>
<keyword evidence="3" id="KW-0378">Hydrolase</keyword>
<evidence type="ECO:0000256" key="1">
    <source>
        <dbReference type="ARBA" id="ARBA00022670"/>
    </source>
</evidence>
<dbReference type="InterPro" id="IPR000209">
    <property type="entry name" value="Peptidase_S8/S53_dom"/>
</dbReference>
<feature type="domain" description="Peptidase S8/S53" evidence="5">
    <location>
        <begin position="464"/>
        <end position="585"/>
    </location>
</feature>
<evidence type="ECO:0000256" key="2">
    <source>
        <dbReference type="ARBA" id="ARBA00022729"/>
    </source>
</evidence>
<organism evidence="6 7">
    <name type="scientific">Telmatocola sphagniphila</name>
    <dbReference type="NCBI Taxonomy" id="1123043"/>
    <lineage>
        <taxon>Bacteria</taxon>
        <taxon>Pseudomonadati</taxon>
        <taxon>Planctomycetota</taxon>
        <taxon>Planctomycetia</taxon>
        <taxon>Gemmatales</taxon>
        <taxon>Gemmataceae</taxon>
    </lineage>
</organism>
<protein>
    <submittedName>
        <fullName evidence="6">S8 family serine peptidase</fullName>
    </submittedName>
</protein>
<dbReference type="GO" id="GO:0004252">
    <property type="term" value="F:serine-type endopeptidase activity"/>
    <property type="evidence" value="ECO:0007669"/>
    <property type="project" value="InterPro"/>
</dbReference>
<evidence type="ECO:0000256" key="3">
    <source>
        <dbReference type="ARBA" id="ARBA00022801"/>
    </source>
</evidence>
<reference evidence="6" key="1">
    <citation type="submission" date="2021-05" db="EMBL/GenBank/DDBJ databases">
        <title>Complete genome sequence of the cellulolytic planctomycete Telmatocola sphagniphila SP2T and characterization of the first cellulase from planctomycetes.</title>
        <authorList>
            <person name="Rakitin A.L."/>
            <person name="Beletsky A.V."/>
            <person name="Naumoff D.G."/>
            <person name="Kulichevskaya I.S."/>
            <person name="Mardanov A.V."/>
            <person name="Ravin N.V."/>
            <person name="Dedysh S.N."/>
        </authorList>
    </citation>
    <scope>NUCLEOTIDE SEQUENCE</scope>
    <source>
        <strain evidence="6">SP2T</strain>
    </source>
</reference>
<dbReference type="InterPro" id="IPR028994">
    <property type="entry name" value="Integrin_alpha_N"/>
</dbReference>
<evidence type="ECO:0000313" key="6">
    <source>
        <dbReference type="EMBL" id="QVL30916.1"/>
    </source>
</evidence>
<evidence type="ECO:0000313" key="7">
    <source>
        <dbReference type="Proteomes" id="UP000676194"/>
    </source>
</evidence>
<keyword evidence="1" id="KW-0645">Protease</keyword>
<dbReference type="InterPro" id="IPR036852">
    <property type="entry name" value="Peptidase_S8/S53_dom_sf"/>
</dbReference>
<dbReference type="SUPFAM" id="SSF69318">
    <property type="entry name" value="Integrin alpha N-terminal domain"/>
    <property type="match status" value="1"/>
</dbReference>
<dbReference type="Gene3D" id="3.40.50.200">
    <property type="entry name" value="Peptidase S8/S53 domain"/>
    <property type="match status" value="2"/>
</dbReference>
<dbReference type="SUPFAM" id="SSF52743">
    <property type="entry name" value="Subtilisin-like"/>
    <property type="match status" value="1"/>
</dbReference>
<dbReference type="GO" id="GO:0016020">
    <property type="term" value="C:membrane"/>
    <property type="evidence" value="ECO:0007669"/>
    <property type="project" value="TreeGrafter"/>
</dbReference>